<dbReference type="EMBL" id="JRNT01000008">
    <property type="protein sequence ID" value="KGF47535.1"/>
    <property type="molecule type" value="Genomic_DNA"/>
</dbReference>
<keyword evidence="2" id="KW-1185">Reference proteome</keyword>
<protein>
    <submittedName>
        <fullName evidence="1">Uncharacterized protein</fullName>
    </submittedName>
</protein>
<dbReference type="AlphaFoldDB" id="A0A096AL28"/>
<organism evidence="1 2">
    <name type="scientific">Veillonella montpellierensis DNF00314</name>
    <dbReference type="NCBI Taxonomy" id="1401067"/>
    <lineage>
        <taxon>Bacteria</taxon>
        <taxon>Bacillati</taxon>
        <taxon>Bacillota</taxon>
        <taxon>Negativicutes</taxon>
        <taxon>Veillonellales</taxon>
        <taxon>Veillonellaceae</taxon>
        <taxon>Veillonella</taxon>
    </lineage>
</organism>
<evidence type="ECO:0000313" key="2">
    <source>
        <dbReference type="Proteomes" id="UP000029628"/>
    </source>
</evidence>
<name>A0A096AL28_9FIRM</name>
<accession>A0A096AL28</accession>
<reference evidence="1 2" key="1">
    <citation type="submission" date="2014-07" db="EMBL/GenBank/DDBJ databases">
        <authorList>
            <person name="McCorrison J."/>
            <person name="Sanka R."/>
            <person name="Torralba M."/>
            <person name="Gillis M."/>
            <person name="Haft D.H."/>
            <person name="Methe B."/>
            <person name="Sutton G."/>
            <person name="Nelson K.E."/>
        </authorList>
    </citation>
    <scope>NUCLEOTIDE SEQUENCE [LARGE SCALE GENOMIC DNA]</scope>
    <source>
        <strain evidence="1 2">DNF00314</strain>
    </source>
</reference>
<comment type="caution">
    <text evidence="1">The sequence shown here is derived from an EMBL/GenBank/DDBJ whole genome shotgun (WGS) entry which is preliminary data.</text>
</comment>
<dbReference type="Proteomes" id="UP000029628">
    <property type="component" value="Unassembled WGS sequence"/>
</dbReference>
<proteinExistence type="predicted"/>
<dbReference type="RefSeq" id="WP_038152011.1">
    <property type="nucleotide sequence ID" value="NZ_JRNT01000008.1"/>
</dbReference>
<gene>
    <name evidence="1" type="ORF">HMPREF0872_03795</name>
</gene>
<sequence>MYYNIAFLNGVPVEFSVTDDETICSVTQDEYDLYFTGNYIKGSDGKPKRQITEQDIRRKEDKLKLNSEDSEILTAITQLGEMVANQQAVIDELSKKKEGN</sequence>
<evidence type="ECO:0000313" key="1">
    <source>
        <dbReference type="EMBL" id="KGF47535.1"/>
    </source>
</evidence>